<feature type="binding site" evidence="2">
    <location>
        <position position="111"/>
    </location>
    <ligand>
        <name>substrate</name>
    </ligand>
</feature>
<feature type="domain" description="SMP-30/Gluconolactonase/LRE-like region" evidence="3">
    <location>
        <begin position="316"/>
        <end position="391"/>
    </location>
</feature>
<evidence type="ECO:0000313" key="5">
    <source>
        <dbReference type="Proteomes" id="UP001159042"/>
    </source>
</evidence>
<comment type="similarity">
    <text evidence="1">Belongs to the SMP-30/CGR1 family.</text>
</comment>
<organism evidence="4 5">
    <name type="scientific">Exocentrus adspersus</name>
    <dbReference type="NCBI Taxonomy" id="1586481"/>
    <lineage>
        <taxon>Eukaryota</taxon>
        <taxon>Metazoa</taxon>
        <taxon>Ecdysozoa</taxon>
        <taxon>Arthropoda</taxon>
        <taxon>Hexapoda</taxon>
        <taxon>Insecta</taxon>
        <taxon>Pterygota</taxon>
        <taxon>Neoptera</taxon>
        <taxon>Endopterygota</taxon>
        <taxon>Coleoptera</taxon>
        <taxon>Polyphaga</taxon>
        <taxon>Cucujiformia</taxon>
        <taxon>Chrysomeloidea</taxon>
        <taxon>Cerambycidae</taxon>
        <taxon>Lamiinae</taxon>
        <taxon>Acanthocinini</taxon>
        <taxon>Exocentrus</taxon>
    </lineage>
</organism>
<feature type="binding site" evidence="2">
    <location>
        <position position="19"/>
    </location>
    <ligand>
        <name>a divalent metal cation</name>
        <dbReference type="ChEBI" id="CHEBI:60240"/>
    </ligand>
</feature>
<dbReference type="Gene3D" id="2.120.10.30">
    <property type="entry name" value="TolB, C-terminal domain"/>
    <property type="match status" value="2"/>
</dbReference>
<dbReference type="GO" id="GO:0019853">
    <property type="term" value="P:L-ascorbic acid biosynthetic process"/>
    <property type="evidence" value="ECO:0007669"/>
    <property type="project" value="TreeGrafter"/>
</dbReference>
<keyword evidence="2" id="KW-0479">Metal-binding</keyword>
<evidence type="ECO:0000256" key="1">
    <source>
        <dbReference type="ARBA" id="ARBA00008853"/>
    </source>
</evidence>
<evidence type="ECO:0000313" key="4">
    <source>
        <dbReference type="EMBL" id="KAJ8914189.1"/>
    </source>
</evidence>
<proteinExistence type="inferred from homology"/>
<dbReference type="Proteomes" id="UP001159042">
    <property type="component" value="Unassembled WGS sequence"/>
</dbReference>
<gene>
    <name evidence="4" type="ORF">NQ315_015962</name>
</gene>
<name>A0AAV8VJ33_9CUCU</name>
<reference evidence="4 5" key="1">
    <citation type="journal article" date="2023" name="Insect Mol. Biol.">
        <title>Genome sequencing provides insights into the evolution of gene families encoding plant cell wall-degrading enzymes in longhorned beetles.</title>
        <authorList>
            <person name="Shin N.R."/>
            <person name="Okamura Y."/>
            <person name="Kirsch R."/>
            <person name="Pauchet Y."/>
        </authorList>
    </citation>
    <scope>NUCLEOTIDE SEQUENCE [LARGE SCALE GENOMIC DNA]</scope>
    <source>
        <strain evidence="4">EAD_L_NR</strain>
    </source>
</reference>
<keyword evidence="5" id="KW-1185">Reference proteome</keyword>
<dbReference type="InterPro" id="IPR013658">
    <property type="entry name" value="SGL"/>
</dbReference>
<dbReference type="GO" id="GO:0005509">
    <property type="term" value="F:calcium ion binding"/>
    <property type="evidence" value="ECO:0007669"/>
    <property type="project" value="TreeGrafter"/>
</dbReference>
<dbReference type="GO" id="GO:0004341">
    <property type="term" value="F:gluconolactonase activity"/>
    <property type="evidence" value="ECO:0007669"/>
    <property type="project" value="TreeGrafter"/>
</dbReference>
<protein>
    <recommendedName>
        <fullName evidence="3">SMP-30/Gluconolactonase/LRE-like region domain-containing protein</fullName>
    </recommendedName>
</protein>
<evidence type="ECO:0000259" key="3">
    <source>
        <dbReference type="Pfam" id="PF08450"/>
    </source>
</evidence>
<dbReference type="InterPro" id="IPR011042">
    <property type="entry name" value="6-blade_b-propeller_TolB-like"/>
</dbReference>
<comment type="caution">
    <text evidence="4">The sequence shown here is derived from an EMBL/GenBank/DDBJ whole genome shotgun (WGS) entry which is preliminary data.</text>
</comment>
<dbReference type="PANTHER" id="PTHR10907:SF47">
    <property type="entry name" value="REGUCALCIN"/>
    <property type="match status" value="1"/>
</dbReference>
<dbReference type="EMBL" id="JANEYG010000078">
    <property type="protein sequence ID" value="KAJ8914189.1"/>
    <property type="molecule type" value="Genomic_DNA"/>
</dbReference>
<dbReference type="SUPFAM" id="SSF63829">
    <property type="entry name" value="Calcium-dependent phosphotriesterase"/>
    <property type="match status" value="1"/>
</dbReference>
<dbReference type="PRINTS" id="PR01790">
    <property type="entry name" value="SMP30FAMILY"/>
</dbReference>
<sequence>MMGSKYHIQHITEPVQHGEGPFYNSIDNTLYYVDAFTARVLKYDFQNHKSESYKFDSHNSTGVIIPIRGRCKEFVVGADRQLYKLSWPNDKEPSFEKLKMIEEDQPKNQFNDGKADARGRLWIGTLTRNEDRSVSDFGGNVYMLESKNLQTVKKKIPKTSISNGLAWSKNGKELFFVDSAPKLIYSFEYDQMTGNIGKTSRAPLHLWGQPALVESVSEGEDRFLKFYDGFLEIIVYHGVKPKPWITDEIRDRGLLLRDIHNMIKQGSNDILNNVYKQPKKEHKKLIINTKRLYYDTVIGSANNGTKAAWKIIGCQKVVFDMSEFPHLEGIPDGMTIDENDHLWVALFGGSAVINIDPKTSTLIEIINMPVSYITSVCFGGPKLDVLYATTSRLHLNESETQNKEPLAGSVFIIQNLKVKGLAANEVCID</sequence>
<feature type="binding site" evidence="2">
    <location>
        <position position="163"/>
    </location>
    <ligand>
        <name>a divalent metal cation</name>
        <dbReference type="ChEBI" id="CHEBI:60240"/>
    </ligand>
</feature>
<accession>A0AAV8VJ33</accession>
<dbReference type="InterPro" id="IPR005511">
    <property type="entry name" value="SMP-30"/>
</dbReference>
<dbReference type="AlphaFoldDB" id="A0AAV8VJ33"/>
<feature type="domain" description="SMP-30/Gluconolactonase/LRE-like region" evidence="3">
    <location>
        <begin position="18"/>
        <end position="199"/>
    </location>
</feature>
<dbReference type="PANTHER" id="PTHR10907">
    <property type="entry name" value="REGUCALCIN"/>
    <property type="match status" value="1"/>
</dbReference>
<dbReference type="Pfam" id="PF08450">
    <property type="entry name" value="SGL"/>
    <property type="match status" value="2"/>
</dbReference>
<evidence type="ECO:0000256" key="2">
    <source>
        <dbReference type="PIRSR" id="PIRSR605511-2"/>
    </source>
</evidence>
<keyword evidence="2" id="KW-0862">Zinc</keyword>
<comment type="cofactor">
    <cofactor evidence="2">
        <name>Zn(2+)</name>
        <dbReference type="ChEBI" id="CHEBI:29105"/>
    </cofactor>
    <text evidence="2">Binds 1 divalent metal cation per subunit.</text>
</comment>